<keyword evidence="4" id="KW-0677">Repeat</keyword>
<name>A0ABX7P5Q0_9BACT</name>
<evidence type="ECO:0000256" key="5">
    <source>
        <dbReference type="SAM" id="MobiDB-lite"/>
    </source>
</evidence>
<dbReference type="InterPro" id="IPR020802">
    <property type="entry name" value="TesA-like"/>
</dbReference>
<evidence type="ECO:0000256" key="1">
    <source>
        <dbReference type="ARBA" id="ARBA00001957"/>
    </source>
</evidence>
<dbReference type="Gene3D" id="2.30.38.10">
    <property type="entry name" value="Luciferase, Domain 3"/>
    <property type="match status" value="5"/>
</dbReference>
<feature type="domain" description="Carrier" evidence="6">
    <location>
        <begin position="3539"/>
        <end position="3614"/>
    </location>
</feature>
<dbReference type="InterPro" id="IPR010060">
    <property type="entry name" value="NRPS_synth"/>
</dbReference>
<evidence type="ECO:0000259" key="6">
    <source>
        <dbReference type="PROSITE" id="PS50075"/>
    </source>
</evidence>
<dbReference type="Pfam" id="PF00550">
    <property type="entry name" value="PP-binding"/>
    <property type="match status" value="5"/>
</dbReference>
<dbReference type="NCBIfam" id="TIGR01720">
    <property type="entry name" value="NRPS-para261"/>
    <property type="match status" value="1"/>
</dbReference>
<evidence type="ECO:0000256" key="3">
    <source>
        <dbReference type="ARBA" id="ARBA00022553"/>
    </source>
</evidence>
<dbReference type="InterPro" id="IPR023213">
    <property type="entry name" value="CAT-like_dom_sf"/>
</dbReference>
<dbReference type="InterPro" id="IPR001242">
    <property type="entry name" value="Condensation_dom"/>
</dbReference>
<gene>
    <name evidence="7" type="ORF">JY651_13120</name>
</gene>
<dbReference type="InterPro" id="IPR045851">
    <property type="entry name" value="AMP-bd_C_sf"/>
</dbReference>
<accession>A0ABX7P5Q0</accession>
<keyword evidence="8" id="KW-1185">Reference proteome</keyword>
<evidence type="ECO:0000313" key="8">
    <source>
        <dbReference type="Proteomes" id="UP000662747"/>
    </source>
</evidence>
<dbReference type="SUPFAM" id="SSF56801">
    <property type="entry name" value="Acetyl-CoA synthetase-like"/>
    <property type="match status" value="5"/>
</dbReference>
<dbReference type="InterPro" id="IPR009081">
    <property type="entry name" value="PP-bd_ACP"/>
</dbReference>
<dbReference type="NCBIfam" id="TIGR01733">
    <property type="entry name" value="AA-adenyl-dom"/>
    <property type="match status" value="5"/>
</dbReference>
<dbReference type="Pfam" id="PF00501">
    <property type="entry name" value="AMP-binding"/>
    <property type="match status" value="5"/>
</dbReference>
<dbReference type="CDD" id="cd17646">
    <property type="entry name" value="A_NRPS_AB3403-like"/>
    <property type="match status" value="1"/>
</dbReference>
<keyword evidence="2" id="KW-0596">Phosphopantetheine</keyword>
<comment type="cofactor">
    <cofactor evidence="1">
        <name>pantetheine 4'-phosphate</name>
        <dbReference type="ChEBI" id="CHEBI:47942"/>
    </cofactor>
</comment>
<dbReference type="PROSITE" id="PS50075">
    <property type="entry name" value="CARRIER"/>
    <property type="match status" value="5"/>
</dbReference>
<dbReference type="NCBIfam" id="NF004282">
    <property type="entry name" value="PRK05691.1"/>
    <property type="match status" value="7"/>
</dbReference>
<dbReference type="CDD" id="cd12117">
    <property type="entry name" value="A_NRPS_Srf_like"/>
    <property type="match status" value="2"/>
</dbReference>
<dbReference type="Gene3D" id="3.40.50.1820">
    <property type="entry name" value="alpha/beta hydrolase"/>
    <property type="match status" value="1"/>
</dbReference>
<dbReference type="InterPro" id="IPR029058">
    <property type="entry name" value="AB_hydrolase_fold"/>
</dbReference>
<evidence type="ECO:0000256" key="4">
    <source>
        <dbReference type="ARBA" id="ARBA00022737"/>
    </source>
</evidence>
<feature type="domain" description="Carrier" evidence="6">
    <location>
        <begin position="2482"/>
        <end position="2557"/>
    </location>
</feature>
<dbReference type="Gene3D" id="3.30.559.10">
    <property type="entry name" value="Chloramphenicol acetyltransferase-like domain"/>
    <property type="match status" value="6"/>
</dbReference>
<dbReference type="CDD" id="cd17652">
    <property type="entry name" value="A_NRPS_CmdD_like"/>
    <property type="match status" value="1"/>
</dbReference>
<proteinExistence type="predicted"/>
<dbReference type="InterPro" id="IPR000873">
    <property type="entry name" value="AMP-dep_synth/lig_dom"/>
</dbReference>
<keyword evidence="3" id="KW-0597">Phosphoprotein</keyword>
<dbReference type="InterPro" id="IPR025110">
    <property type="entry name" value="AMP-bd_C"/>
</dbReference>
<dbReference type="SMART" id="SM00823">
    <property type="entry name" value="PKS_PP"/>
    <property type="match status" value="5"/>
</dbReference>
<feature type="region of interest" description="Disordered" evidence="5">
    <location>
        <begin position="5595"/>
        <end position="5624"/>
    </location>
</feature>
<reference evidence="7 8" key="1">
    <citation type="submission" date="2021-02" db="EMBL/GenBank/DDBJ databases">
        <title>De Novo genome assembly of isolated myxobacteria.</title>
        <authorList>
            <person name="Stevens D.C."/>
        </authorList>
    </citation>
    <scope>NUCLEOTIDE SEQUENCE [LARGE SCALE GENOMIC DNA]</scope>
    <source>
        <strain evidence="8">SCPEA02</strain>
    </source>
</reference>
<sequence>MSDNIEDLYPLSPLQGGMLFHALAEPGQGLYFNQLVCELRGPLELEAFIAAWKGALDAHPVLRTALVWEDVDEPVQVVLREVDLPVRHEDWRGLSREALDARLAAFLKEDQREGFDLSSAPLVRLALLRTEDAAWRFVFSHSHLMLDGWSLPLLLRDVFALYGGKARSLMPPRPYRDFIAWLGEKDAGQARDFWTKSLAGFTEPTPLEFGAAPVAGSGRGERTLRLGAEETSVLEAFARRRGLTVGTLVQAAWALLLGRSSGRDDVLFGVTVAGRPGELRGVEDMVGLFINTIPARVRLTPAMTVDAWLRELQDWLLEARQHEHTPLVEVRRWSEAPAGAALFESLVVVENYPLDAALTSAIQGIEVRDIRSVEVDNHPLSLAAVPGRELVLRINYSSERFDAATVERMQAQLRHLLRALAAGEGKPLWTLSLLDGEERRRVLVEWNETAREYPRDATLAEVFASVVARYPDKVALEFGDAKLTYAQLDARANQLAWHLRGLGVSTDARVAVALERSLELIVALVAILKAGGAYVPLDPAYPRERLAWMVEDAKPQALITTHELLVKLPASGMAVVVLEEASLSAQPTHAPPVAAMPQSLAYIDFTSGSTGRPKGVGTPQAGVLRTVFGVDYAKLGPEETLLLIAPISFDASTLEVWGALLHGAKLAVFPPHAPSDVYELEGVLKKHGVTTLHLTAGLFTQVVDTHLEGLRTVKQLLTGGDVVSAPHVRRVLEELRIPVTACYGPTETTLFASCHRMTEASQVGASVPIGRPIGNTQAYVLDASGQPVPAGVVGELYVGGDGVARGYVEQPALTAERFVPDGFSGGAGARLYRTGDLARWRKDGVLEFLGRADAQVKVRGYRIELAEVESALQRREEVREAVVVAREDGPGGKRLVAYVTAREGREVEPQALRTYLGATLPEYMVPSAVVVLEALPLTSNGKVDRKALPAPESTRAFTRKEHVAPRDATEETLATIWSEVLRVPQVSIHDDFFELGGDSILSLQIIARARAAGLHLAPKQLFQHPTIARLAAVVSTASSTQAEQGTVEGAVPLTPIQHAYLEDHASEEPHHFNQAVMLVVRRRLDASLLEAALRKVVEHHDALRMRFTRDDAGHWHQHNAGAVHGPTLKHLDLTAVPEAGRSALMAQVAAELHASFQLDAPPLLRAALFDSDREGDARLLLVAHHLVVDTISWRVLVEDLEVACLALMRGQAPALPPKTTSFKEWAERLHTHALSEALNAELSYWQDEARARVPSLPREGASAPATVASARFHSVSLELEETRALLREVPTAWRAQVQEVLLTALCRALSSWTGHSRFLVDTEGHGREDLFSGVDLSRTVGWFTSVYPLLLEVPEGASLGDTLRAVRDGVRRLPGRGLGHGLLRHLRQDGRLRSLPRAEVSFNYLGQLDASLAASTLFALSQEPSGPAVSPRAVREHLLDVNAYVQGERLHVSFTYSPHLHGVSVVQGVAEAFLQTLRALIATRASEDARRYTPSDFPLARLSQPVLDTVVPSGTPIEDVYPLSPLQQGMLLQTLLAPTSGVYVTQLGWTFAAHLDMGAFRRAWESVIERHAVLRTSFVWEGLDEPMQRVHPSAALSIEEHDWIGLPSSEQDARFESLLLADRARGFDVRQPPLMRITVARLDARVHRVLWTHHHLLMDGWSLGVLFRELLATYGALREGRSIPTGRAPAYRDYIAWLQEQSESQAEAYWRQTLRGFTSPTPLPGLLSVSRQGAARRKDTRSLSLRAEETHTLQSFARQHQLTANTVVQAAWALALSRHTGQSDVVFGATGSGRSASVEDIENTVGLFINTVPARIQITRESPVLAWLKDLHTKQLELRQYEHSSLVRIQGWSEVPRGTALFESLFIFENYPVDSAVGSLSAGLDIRDVAVREQADTALEAVVVPGERLSLNLAYDTSRFDPDLLDGLLRHWATALREFVARPERRLGDVTLLDGEERRRVLVEWNETAREYPRDATLAEVFASVVARYPDKVALEFEDAKLTYAQLDARANQLAWHLRGLGVSTDARVAVALERSLELIVALVAILKAGGAYVPLDPAYPRERLAWMVEDAKPQALITTHELLVKLPASGMAVVVLEEASLSVQPTHAPPVAALPQSLAYIDFTSGSTGRPKGVGTPQAGVLRTVFGVDYARLGPEETLLLIAPISFDASTLEVWGALLHGAKLAVFPPHAPSDVHELESVLKKHGVTTLHLTAGLFTQVVDTHLEGLRTVKQLLTGGDVVSAPHVKRVLEELRIPVTACYGPTETTLFASCHRMTEASQVGASVPIGRPIGNTQAYVLDASGQPVPAGVVGELYVGGDGVARGYVEQPALTAERFVPDGFSGVAGARLYRTGDLARWRKDGVLEFLGRADAQVKVRGYRIELAEVESALQRREEVREAVVMAREDGPGGKRLVAYVTAREGREVEPQALRTYLGATLPEYMVPSAVVVLEALPLTSNGKVDRKALPAPDFALARAEVYVEPRTDTERTLAGLFEEVLGVKQVGLHGNFFELGGHSLLATRAVSRLRAAFGIELPLRELFEAPTVLALAERIDCLTRTGSGLFAAPPLKAREDRSGPPPLSFAQQRLWFLDQLKPGSALYNIPSAVRLTGPLDSKALERSFEALVRRHESLRTTFRTEAGVPVQVITESPVLDWRELDLSTLPESEARLHVARESLRPFDLEQGPLFRPTLLKLSAEDHVLVLVLHHIVSDGWSTGVLVREVGALYDAFSRGLPSPLPTLPIQYADYAVWQRGWLSGEVMEEQLGWWKAQLAGAPPHVELPTDFPRPPSLSNRGSTVQVRLSRELSDALKVLAQGEGATPFMLLLAAFQVLLSRYSGQEDIVVGSPIAGRRHAETEGLIGFFVNTLVLRARPEGSLSFLELLRQVRETTLGAYEHQDVPFEKLVEELQPVRDLGRSPLFQVLFVLQNAPMQEVLLPSLAIRPLEGGVGDVSKFELSLNLSESPEGFFGHLQVASDLFTEATGSRLMRHFQVLLEAIASAPEQRLSSLPLLTPTERQQVLHAWNDTGPGAPLDGCFHHAFERQASLTPAAPAVRFEDTVLSFAQLEGRANQLAWHLRSLGVGPDVRVALCLERSVDSVVALLGIMKAGGAYVPLDPAWPEQRLALTLQDCAAPVLLAHQRVLGSWTPAAVRVVCLDASEALPASLPSHSLAVAVSVDNLAYVIYTSGSTGAPKGVMVQHRSVLNLRHALACSVYAGQPSGLRVSANAPLSFDASVKQLVQLLDGHCVCIVPEETRQDPRALRDWLRRFQVDVLDCTPSLLRLLVEEGLLDDEAAPRLLVPGGEAIDEALWQRLAAAPRTRTFNVYGPTECTVDSTAFSVSPGTRPTIGGPLANIRAYVLDAHLQPVPIGVPGELFVSGAGLARGYLGRPALTAERFLPDAFSPTPGARMYRTGDRVRWLADGTLEYLGRTDFQVKLRGFRIELGEIEAVLAQHPSVRQALVLVREDAAGDQRLVAYVIATGVAPDAPELRAFLKQRLPEYMVPSAFVPLESFPLTPNGKVDRRALPAPEGTSQAGTYVPPTTPTEEQLAALWAEVLRVERVGRFDDFFALGGHSLLATQVVSRLRGLAGVDLPLRELFESPTVAGLAARVDALARASTGASLAPPLRPVSRTGPLPLSFAQQRLWFLDRLQPDSPFYNMPIVLWLEGTLDTGALERGVTELVRRHEVLRTTFEEGPVQVIHPHAPVPLAVVDLTSLPEDLRESEARRLAGEEVRRPFDLRRGPLLRAMLLRVSASRHLLVLNMHHIVSDGWSLGVLVRESAALYAAFASGLPSPLPELPVQYADYAAWQRGWLRGDALEAQLSWWREHLSGAPPALELPTDFPRPAVPGLRGAMLTRVLPRALTDSLNALCRREGTTLFMALLAGFEVVLSRYSGQDDFVVGTDIANRNRAETEGLIGFFINQLALRARLDGDPTFRELLGRVRQATLGAYAHQDLPFEELVRALNPERGQGHAPLFQVKLVLQNQPVASLEVPGLMLRGEHMDAGTSRLDLTVSVAETARGLEVGCEYRTDLFEADTIDRMVRHLGTVLEAVASRPESRLSDLPLLAEAEQRQVLVEWNATERDFPRDTCAHQLFEAQAARAPEAVALRFEGLSLTYAELDRRANRLAHHLRALGVRPEVPVALCLERSLELVVGILGILKAGGAWVPMDPSYPVERLTYMLRDCAAPVLVTTEAIADELPAGSEQLVLLDAEAALIDARPDTAPTVDVRADNLAYVIYTSGSTGRPKGTLLQHRGLCNTALTAGREHGFHPGSRVLQYAAFGFDASVAEVFGALLAGATLVLAPRERLLPGVPLRTLLREESITAVTLTPSVLAQLEPEDFPALETLISAGEACTPELVERWGSRVRMLNAYGPTEVTVCATLAGPLRPGQRLTIGRPWANVRAYVLDASLRSLPVGVPGELCVGGVGLARGYLGQPALSAERFVPDPFSGAAGARMYRTGDRARWLADGTLEYLGRIDQQVKLRGFRIELGEVESALAQHPSVREAVAAVREDAPGERRLVAYVVADEGDSLDVASLRQALKQRLPEHMVPAAFAVLPALPLTPNGKVDRKALPAPEGARTSATREYVAPRIPLEEQLAALWAELLHVERVGVHDDFFELGGHSLLATQLVARLRDSLGVELPLRVFFEAPTLEALASRVEQAARSLALPALRPVPRGGPLPLSFAQQRLWFLDRLQPGDASYNVPSVLRVEGRLDVAALERAFTELVRRHESLRTRFPDEGGVPVQVIDAPGPVALQVMDLRTREDCEAEARRLAREEAARPFDLSHGPLLRVSLLKLAEEQHLLLLTLHHIICDGWSSGVLVRELEALYVGFVAGRPSPLPELPLQYADYCVWQREWLRDEVLESQLTYWKGHLAGAPHALELPTDFPRPPVSSSRGASFEFHFSPELSRGLQSLCRSEGVTLFMALLGAFQVVLARHSGQDDVVVGTPIAGRRFAELEGLVGLFINTLALRTRLDGDPSFRAVLGRVRESTLGAQSHQDIPFEKLVEELRPQRDLGRSPLFQVMLILQNLPDAGTQRSSSLSLHPVDVGNDTVKFDLTVGFVETPEGVRGQVGYRTDLFREESVRRLVDHLRVLLETVTVRPEVRLSELRLLTGEERRRLLVDFQGREEAYPREVCLHSLIEAQVSRTPEAEAVRFEASALSYAQLDARANQLARHLRALGVGPETRVGVCLERSLELVVALLGVLKAGGAYVPLDPAYPRERLAWMLEDSDAPVLLTQRRLVDVLPPHSARVLCMDADWDAVAREDASRLVPLVGSDSLAYVIFTSGSTGRPKGAMNAHAGVVNRLLWMQREYGLTSADTVLQKTPFSFDVSVWEFFWPLMTGARLVLARPGGHQDPAYLVRLMAQERVTTAHFVPSMLQAFVEEPGLERLTDLRRMVCSGEALPAPVVRRAQARLPVAEVHNLYGPTEAAVDVTYFACPRGDGLSVVPIGRPVANTRIYVVDRYGQLAPVGVPGELLIGGVQVGRGYWRRPELTSERFVPDAFSGVPGARLYRTGDLARWLPDGTLEYLGRLDFQVKLRGFRIELGEVEAALRAHPDVGDAVVVARDDGPGGMRLVAYVVPTAAVGRSRQKGASPERSAMPESSGTPSEGPSYAASEPTVAELRTFLAQRLPAYMVPSALVVMKALPLTPSGKVDRKALPAPESGTAVPSAMYEPPRTPLEESLVAIWAQVLRMEPGRVGRRDDFFALGGHSLLATQVVARLREVLGVDVPLRALFEAPTVERLSSWLQGPRSDGPARHCVTLHAEGTGTPVFLVHAVGGAVGPYRELARRLKRPLYGLQASGLDGREPPLDTVEALAQRYVEAVRAVRSEGPYVLGGWSMGGIVAFEMARELERQGQRVELLVLLDSFASSEGVPVHEPDGALLLAGMAMDLARTAGADPTLRPELLEGLSDEEQLAQVARHAREAGWLPPEIRDADLRAWRNVMRANLRAQMAWRPGEYRGPVLLLRAKDSKREHAVDATHGWARWATSRLTVEDVPGDHYSTLRAPHVDTVAARLMRHLDEASEDSTGGKQRGEG</sequence>
<dbReference type="SUPFAM" id="SSF52777">
    <property type="entry name" value="CoA-dependent acyltransferases"/>
    <property type="match status" value="12"/>
</dbReference>
<feature type="domain" description="Carrier" evidence="6">
    <location>
        <begin position="4592"/>
        <end position="4667"/>
    </location>
</feature>
<evidence type="ECO:0000256" key="2">
    <source>
        <dbReference type="ARBA" id="ARBA00022450"/>
    </source>
</evidence>
<dbReference type="InterPro" id="IPR036736">
    <property type="entry name" value="ACP-like_sf"/>
</dbReference>
<dbReference type="InterPro" id="IPR010071">
    <property type="entry name" value="AA_adenyl_dom"/>
</dbReference>
<dbReference type="SMART" id="SM00824">
    <property type="entry name" value="PKS_TE"/>
    <property type="match status" value="1"/>
</dbReference>
<evidence type="ECO:0000313" key="7">
    <source>
        <dbReference type="EMBL" id="QSQ25805.1"/>
    </source>
</evidence>
<dbReference type="EMBL" id="CP071090">
    <property type="protein sequence ID" value="QSQ25805.1"/>
    <property type="molecule type" value="Genomic_DNA"/>
</dbReference>
<dbReference type="PROSITE" id="PS00455">
    <property type="entry name" value="AMP_BINDING"/>
    <property type="match status" value="5"/>
</dbReference>
<protein>
    <submittedName>
        <fullName evidence="7">Non-ribosomal peptide synthase/polyketide synthase</fullName>
    </submittedName>
</protein>
<dbReference type="Gene3D" id="3.40.50.980">
    <property type="match status" value="10"/>
</dbReference>
<dbReference type="CDD" id="cd19543">
    <property type="entry name" value="DCL_NRPS"/>
    <property type="match status" value="2"/>
</dbReference>
<dbReference type="InterPro" id="IPR020845">
    <property type="entry name" value="AMP-binding_CS"/>
</dbReference>
<dbReference type="PANTHER" id="PTHR45527">
    <property type="entry name" value="NONRIBOSOMAL PEPTIDE SYNTHETASE"/>
    <property type="match status" value="1"/>
</dbReference>
<dbReference type="InterPro" id="IPR001031">
    <property type="entry name" value="Thioesterase"/>
</dbReference>
<dbReference type="PANTHER" id="PTHR45527:SF1">
    <property type="entry name" value="FATTY ACID SYNTHASE"/>
    <property type="match status" value="1"/>
</dbReference>
<dbReference type="Pfam" id="PF13193">
    <property type="entry name" value="AMP-binding_C"/>
    <property type="match status" value="5"/>
</dbReference>
<dbReference type="RefSeq" id="WP_206727356.1">
    <property type="nucleotide sequence ID" value="NZ_CP071090.1"/>
</dbReference>
<dbReference type="Pfam" id="PF00975">
    <property type="entry name" value="Thioesterase"/>
    <property type="match status" value="1"/>
</dbReference>
<dbReference type="InterPro" id="IPR020806">
    <property type="entry name" value="PKS_PP-bd"/>
</dbReference>
<dbReference type="InterPro" id="IPR006162">
    <property type="entry name" value="Ppantetheine_attach_site"/>
</dbReference>
<dbReference type="Pfam" id="PF00668">
    <property type="entry name" value="Condensation"/>
    <property type="match status" value="6"/>
</dbReference>
<dbReference type="CDD" id="cd19531">
    <property type="entry name" value="LCL_NRPS-like"/>
    <property type="match status" value="3"/>
</dbReference>
<dbReference type="CDD" id="cd05930">
    <property type="entry name" value="A_NRPS"/>
    <property type="match status" value="1"/>
</dbReference>
<dbReference type="Gene3D" id="1.10.1200.10">
    <property type="entry name" value="ACP-like"/>
    <property type="match status" value="5"/>
</dbReference>
<organism evidence="7 8">
    <name type="scientific">Pyxidicoccus parkwayensis</name>
    <dbReference type="NCBI Taxonomy" id="2813578"/>
    <lineage>
        <taxon>Bacteria</taxon>
        <taxon>Pseudomonadati</taxon>
        <taxon>Myxococcota</taxon>
        <taxon>Myxococcia</taxon>
        <taxon>Myxococcales</taxon>
        <taxon>Cystobacterineae</taxon>
        <taxon>Myxococcaceae</taxon>
        <taxon>Pyxidicoccus</taxon>
    </lineage>
</organism>
<feature type="domain" description="Carrier" evidence="6">
    <location>
        <begin position="964"/>
        <end position="1038"/>
    </location>
</feature>
<dbReference type="SUPFAM" id="SSF47336">
    <property type="entry name" value="ACP-like"/>
    <property type="match status" value="5"/>
</dbReference>
<dbReference type="Gene3D" id="3.30.559.30">
    <property type="entry name" value="Nonribosomal peptide synthetase, condensation domain"/>
    <property type="match status" value="6"/>
</dbReference>
<dbReference type="SUPFAM" id="SSF53474">
    <property type="entry name" value="alpha/beta-Hydrolases"/>
    <property type="match status" value="1"/>
</dbReference>
<feature type="compositionally biased region" description="Low complexity" evidence="5">
    <location>
        <begin position="5609"/>
        <end position="5620"/>
    </location>
</feature>
<dbReference type="Gene3D" id="3.30.300.30">
    <property type="match status" value="5"/>
</dbReference>
<dbReference type="NCBIfam" id="NF003417">
    <property type="entry name" value="PRK04813.1"/>
    <property type="match status" value="5"/>
</dbReference>
<dbReference type="CDD" id="cd19534">
    <property type="entry name" value="E_NRPS"/>
    <property type="match status" value="1"/>
</dbReference>
<feature type="domain" description="Carrier" evidence="6">
    <location>
        <begin position="5683"/>
        <end position="5760"/>
    </location>
</feature>
<dbReference type="Proteomes" id="UP000662747">
    <property type="component" value="Chromosome"/>
</dbReference>
<dbReference type="PROSITE" id="PS00012">
    <property type="entry name" value="PHOSPHOPANTETHEINE"/>
    <property type="match status" value="5"/>
</dbReference>